<evidence type="ECO:0000313" key="2">
    <source>
        <dbReference type="Proteomes" id="UP000663722"/>
    </source>
</evidence>
<evidence type="ECO:0000313" key="1">
    <source>
        <dbReference type="EMBL" id="QTA88186.1"/>
    </source>
</evidence>
<gene>
    <name evidence="1" type="ORF">dnm_042270</name>
</gene>
<proteinExistence type="predicted"/>
<organism evidence="1 2">
    <name type="scientific">Desulfonema magnum</name>
    <dbReference type="NCBI Taxonomy" id="45655"/>
    <lineage>
        <taxon>Bacteria</taxon>
        <taxon>Pseudomonadati</taxon>
        <taxon>Thermodesulfobacteriota</taxon>
        <taxon>Desulfobacteria</taxon>
        <taxon>Desulfobacterales</taxon>
        <taxon>Desulfococcaceae</taxon>
        <taxon>Desulfonema</taxon>
    </lineage>
</organism>
<name>A0A975BME4_9BACT</name>
<accession>A0A975BME4</accession>
<dbReference type="AlphaFoldDB" id="A0A975BME4"/>
<dbReference type="KEGG" id="dmm:dnm_042270"/>
<protein>
    <submittedName>
        <fullName evidence="1">Uncharacterized protein</fullName>
    </submittedName>
</protein>
<reference evidence="1" key="1">
    <citation type="journal article" date="2021" name="Microb. Physiol.">
        <title>Proteogenomic Insights into the Physiology of Marine, Sulfate-Reducing, Filamentous Desulfonema limicola and Desulfonema magnum.</title>
        <authorList>
            <person name="Schnaars V."/>
            <person name="Wohlbrand L."/>
            <person name="Scheve S."/>
            <person name="Hinrichs C."/>
            <person name="Reinhardt R."/>
            <person name="Rabus R."/>
        </authorList>
    </citation>
    <scope>NUCLEOTIDE SEQUENCE</scope>
    <source>
        <strain evidence="1">4be13</strain>
    </source>
</reference>
<sequence>MFSYSLYPCHIRHDKGRTYCMGDSGNFYATDHNILFL</sequence>
<keyword evidence="2" id="KW-1185">Reference proteome</keyword>
<dbReference type="Proteomes" id="UP000663722">
    <property type="component" value="Chromosome"/>
</dbReference>
<dbReference type="EMBL" id="CP061800">
    <property type="protein sequence ID" value="QTA88186.1"/>
    <property type="molecule type" value="Genomic_DNA"/>
</dbReference>